<dbReference type="RefSeq" id="WP_013997016.1">
    <property type="nucleotide sequence ID" value="NZ_CP022382.1"/>
</dbReference>
<dbReference type="Gene3D" id="3.30.910.20">
    <property type="entry name" value="Skp domain"/>
    <property type="match status" value="1"/>
</dbReference>
<dbReference type="GO" id="GO:0051082">
    <property type="term" value="F:unfolded protein binding"/>
    <property type="evidence" value="ECO:0007669"/>
    <property type="project" value="InterPro"/>
</dbReference>
<evidence type="ECO:0000313" key="8">
    <source>
        <dbReference type="Proteomes" id="UP000243136"/>
    </source>
</evidence>
<dbReference type="Proteomes" id="UP000044026">
    <property type="component" value="Unassembled WGS sequence"/>
</dbReference>
<reference evidence="8" key="3">
    <citation type="submission" date="2017-06" db="EMBL/GenBank/DDBJ databases">
        <title>Capnocytophaga spp. assemblies.</title>
        <authorList>
            <person name="Gulvik C.A."/>
        </authorList>
    </citation>
    <scope>NUCLEOTIDE SEQUENCE [LARGE SCALE GENOMIC DNA]</scope>
    <source>
        <strain evidence="8">H5594</strain>
    </source>
</reference>
<reference evidence="6 7" key="1">
    <citation type="submission" date="2015-01" db="EMBL/GenBank/DDBJ databases">
        <authorList>
            <person name="Xiang T."/>
            <person name="Song Y."/>
            <person name="Huang L."/>
            <person name="Wang B."/>
            <person name="Wu P."/>
        </authorList>
    </citation>
    <scope>NUCLEOTIDE SEQUENCE [LARGE SCALE GENOMIC DNA]</scope>
    <source>
        <strain evidence="6 7">Cc12</strain>
    </source>
</reference>
<dbReference type="PANTHER" id="PTHR35089">
    <property type="entry name" value="CHAPERONE PROTEIN SKP"/>
    <property type="match status" value="1"/>
</dbReference>
<reference evidence="5" key="2">
    <citation type="journal article" date="2017" name="Genome Announc.">
        <title>Twelve Complete Reference Genomes of Clinical Isolates in the Capnocytophaga Genus.</title>
        <authorList>
            <person name="Villarma A."/>
            <person name="Gulvik C.A."/>
            <person name="Rowe L.A."/>
            <person name="Sheth M."/>
            <person name="Juieng P."/>
            <person name="Nicholson A.C."/>
            <person name="Loparev V.N."/>
            <person name="McQuiston J.R."/>
        </authorList>
    </citation>
    <scope>NUCLEOTIDE SEQUENCE</scope>
    <source>
        <strain evidence="5">H5594</strain>
    </source>
</reference>
<evidence type="ECO:0000256" key="2">
    <source>
        <dbReference type="ARBA" id="ARBA00022729"/>
    </source>
</evidence>
<organism evidence="6 7">
    <name type="scientific">Capnocytophaga canimorsus</name>
    <dbReference type="NCBI Taxonomy" id="28188"/>
    <lineage>
        <taxon>Bacteria</taxon>
        <taxon>Pseudomonadati</taxon>
        <taxon>Bacteroidota</taxon>
        <taxon>Flavobacteriia</taxon>
        <taxon>Flavobacteriales</taxon>
        <taxon>Flavobacteriaceae</taxon>
        <taxon>Capnocytophaga</taxon>
    </lineage>
</organism>
<dbReference type="GO" id="GO:0005829">
    <property type="term" value="C:cytosol"/>
    <property type="evidence" value="ECO:0007669"/>
    <property type="project" value="TreeGrafter"/>
</dbReference>
<dbReference type="GO" id="GO:0050821">
    <property type="term" value="P:protein stabilization"/>
    <property type="evidence" value="ECO:0007669"/>
    <property type="project" value="TreeGrafter"/>
</dbReference>
<keyword evidence="3" id="KW-0175">Coiled coil</keyword>
<name>A0A0B7H4B5_9FLAO</name>
<dbReference type="PANTHER" id="PTHR35089:SF1">
    <property type="entry name" value="CHAPERONE PROTEIN SKP"/>
    <property type="match status" value="1"/>
</dbReference>
<evidence type="ECO:0000256" key="4">
    <source>
        <dbReference type="SAM" id="MobiDB-lite"/>
    </source>
</evidence>
<proteinExistence type="inferred from homology"/>
<feature type="region of interest" description="Disordered" evidence="4">
    <location>
        <begin position="205"/>
        <end position="254"/>
    </location>
</feature>
<dbReference type="Proteomes" id="UP000243136">
    <property type="component" value="Chromosome"/>
</dbReference>
<dbReference type="InterPro" id="IPR024930">
    <property type="entry name" value="Skp_dom_sf"/>
</dbReference>
<dbReference type="OMA" id="IQDQVFN"/>
<protein>
    <submittedName>
        <fullName evidence="6">Outer membrane protein, ompH family</fullName>
    </submittedName>
</protein>
<dbReference type="AlphaFoldDB" id="A0A0B7H4B5"/>
<evidence type="ECO:0000256" key="3">
    <source>
        <dbReference type="SAM" id="Coils"/>
    </source>
</evidence>
<accession>A0A0B7H4B5</accession>
<dbReference type="InterPro" id="IPR005632">
    <property type="entry name" value="Chaperone_Skp"/>
</dbReference>
<dbReference type="GeneID" id="69579435"/>
<evidence type="ECO:0000313" key="7">
    <source>
        <dbReference type="Proteomes" id="UP000044026"/>
    </source>
</evidence>
<evidence type="ECO:0000256" key="1">
    <source>
        <dbReference type="ARBA" id="ARBA00009091"/>
    </source>
</evidence>
<dbReference type="SMART" id="SM00935">
    <property type="entry name" value="OmpH"/>
    <property type="match status" value="1"/>
</dbReference>
<keyword evidence="2" id="KW-0732">Signal</keyword>
<dbReference type="SUPFAM" id="SSF111384">
    <property type="entry name" value="OmpH-like"/>
    <property type="match status" value="1"/>
</dbReference>
<evidence type="ECO:0000313" key="6">
    <source>
        <dbReference type="EMBL" id="CEN33384.1"/>
    </source>
</evidence>
<dbReference type="EMBL" id="CP022388">
    <property type="protein sequence ID" value="ATA90760.1"/>
    <property type="molecule type" value="Genomic_DNA"/>
</dbReference>
<dbReference type="Pfam" id="PF03938">
    <property type="entry name" value="OmpH"/>
    <property type="match status" value="1"/>
</dbReference>
<comment type="similarity">
    <text evidence="1">Belongs to the Skp family.</text>
</comment>
<sequence length="254" mass="30248">MKKQVIHSVVFLLLATTGLFAQKNMRIGYVDMDFILENVEEYKIASAQFAQQVEQWEAEIEKRKTKIEAEKNKLEAEKPLLTPELIKDREQEIAILEHNLRVYQQEKFGAENGEYVKQKFMLAKPIQDQVFNAVQEIGKLKKYDFIFEKSDVSMLYSNNQHNLSRLILRVINKKESAEDRNKSMAELLKENYDFEVVDEKAQRKAEIEQARQQRAQEREKQREAARQQRLQEREQKKKEAEERKKKLEEQKINK</sequence>
<dbReference type="EMBL" id="CDOE01000036">
    <property type="protein sequence ID" value="CEN33384.1"/>
    <property type="molecule type" value="Genomic_DNA"/>
</dbReference>
<evidence type="ECO:0000313" key="5">
    <source>
        <dbReference type="EMBL" id="ATA90760.1"/>
    </source>
</evidence>
<feature type="coiled-coil region" evidence="3">
    <location>
        <begin position="39"/>
        <end position="106"/>
    </location>
</feature>
<gene>
    <name evidence="6" type="ORF">CCAN12_410008</name>
    <name evidence="5" type="ORF">CGC56_00365</name>
</gene>